<dbReference type="PROSITE" id="PS50297">
    <property type="entry name" value="ANK_REP_REGION"/>
    <property type="match status" value="1"/>
</dbReference>
<keyword evidence="3" id="KW-0863">Zinc-finger</keyword>
<dbReference type="RefSeq" id="XP_056077331.1">
    <property type="nucleotide sequence ID" value="XM_056210509.1"/>
</dbReference>
<dbReference type="Pfam" id="PF12796">
    <property type="entry name" value="Ank_2"/>
    <property type="match status" value="3"/>
</dbReference>
<keyword evidence="2" id="KW-0677">Repeat</keyword>
<feature type="region of interest" description="Disordered" evidence="7">
    <location>
        <begin position="1490"/>
        <end position="1543"/>
    </location>
</feature>
<dbReference type="Gene3D" id="3.30.60.90">
    <property type="match status" value="1"/>
</dbReference>
<dbReference type="EMBL" id="JAPEUX010000001">
    <property type="protein sequence ID" value="KAJ4361129.1"/>
    <property type="molecule type" value="Genomic_DNA"/>
</dbReference>
<dbReference type="PANTHER" id="PTHR24198">
    <property type="entry name" value="ANKYRIN REPEAT AND PROTEIN KINASE DOMAIN-CONTAINING PROTEIN"/>
    <property type="match status" value="1"/>
</dbReference>
<keyword evidence="4" id="KW-0862">Zinc</keyword>
<keyword evidence="5 6" id="KW-0040">ANK repeat</keyword>
<dbReference type="InterPro" id="IPR036770">
    <property type="entry name" value="Ankyrin_rpt-contain_sf"/>
</dbReference>
<sequence>MFQKEMFQKWGSSRNTPFLALRNVENVHLTCQAVFNQVVMASSWSGMCHRFDCRHSDLRMKTVGDILCTVLKETLSKSSHATHSPDELGWDLRDLFNVYREVALMNQSDEEVWILLNFNESIDSSAWLLDTLYDLAANSDLHFRVIFINNPDSTLRLDSEYTTFLDRTDPEQRPPDERSSSGPQSPPKAPVSTSEQTKDLISEGEDVPDEITRYHTQSVLRKAERRTLEVIQKSPWVAPVGLELFKLFQTFDVSEKHKEMIMRWLANLPVSVCPTAMQEQISNISDSRIESTFKLILSLDPLALSKPDSTISILELVALAFRPLTYLELADLEEARKSWETGYISQVMQPTSIFSVHPGVFNLLGNEVHFGHPEFRSYLLSGDSLLLDLEAMNLPKRHSLFVRLCLEYLTSSHGLNRLEVSIVSSDDVGAPESRMDFLSYAVQFWPKHASLACSEWSPEDSVAQKFLSNTLLLDLWGRVYWHRTSSATRPSLERSGPLATLIEFAPESTLQATLAAHKGTEWIKGQYFNALLAAARGGKSDTVSLLLQDQSLDSGMFDLALQAALKSQDETTISMITSEAPQTYPCSVAIPTALRKALEIGQESVTNRLLPLISWETIEEDNKKSILAAAISGNNVDIANDLLERFQGTQARDISEAVLQAVRNGHAALSSVLMAHLLKLLKEEERHTTLPGLSATTVNGVEDELTTSNDSSNLKRLDALDTGEAQVPVESRDAGITTNEQEDATGVILRERSEESAASPPADSYYAEVVLSHAIDHGQHNVIKSLVEVLRNNHSFPTSIKPLLETAIVQCRPRCLSTILKLCENISPQSKLDKNELLDLAASRGNVAVINQLLQGFVVLDDESFPEVFQSAMKRSPATPDVVQLFIERGRNCVTPDTFVDQLNNMEPAIDNRSTEIVKLLVSAGAQLDKRSISGSGTPLYDATYQGRVEIVETLIKAGADVNIFEDDDEGWWPVHAAFDNPQIMKLLLAHGANVNARTCDGDTALYLATKWGYEDCVAEILKHKPELNCLIRDSTILFRAVDGDELGIAGLLLDAGEDPCHPATKAANALLLHECVENEHVDLLKRLLLYNFDLEHVDELGRTALNCLSSAKDIPTLRLLLRRGANIETQDVPWNDTPLSNSVRLGDVELTSFLISEGVNTNATIGRYHESTPLLLACGQCLSRDILRVLVDNGANTKIVSEGVSGTMFQTVCQSAHDSREEVISYLLENDLVDVELTSNWWGSNLNTACLMTDPDVVDKLIKRGADVDAVDRAGRRPVHFALYRTIEHVNTLCDRDDGKNADLFALDHMERNALHFAVISGRLNLVQHIIERRPGLAKGKDCDGWTPLFWAVRDAFKWNVDTSERAAIIEALVKDGADIMDVVEGLPHRWATYQVARYYGLDNDIIKLVTPTEEQVLRSDLRAFWYESLAAESRTARRHDDSFCDICLLGLVGVFFKCTECRGFAICFKCYWSRNRNLVHDPHPFESRYEDDEYEDGGNEGPAPAGSEHPDSTDSPVASEASDSDSEDEAVRSDSDNSSFS</sequence>
<evidence type="ECO:0000313" key="8">
    <source>
        <dbReference type="EMBL" id="KAJ4361129.1"/>
    </source>
</evidence>
<feature type="compositionally biased region" description="Basic and acidic residues" evidence="7">
    <location>
        <begin position="166"/>
        <end position="179"/>
    </location>
</feature>
<dbReference type="PROSITE" id="PS50088">
    <property type="entry name" value="ANK_REPEAT"/>
    <property type="match status" value="3"/>
</dbReference>
<gene>
    <name evidence="8" type="ORF">N0V89_001698</name>
</gene>
<keyword evidence="1" id="KW-0479">Metal-binding</keyword>
<protein>
    <recommendedName>
        <fullName evidence="10">Ankyrin</fullName>
    </recommendedName>
</protein>
<dbReference type="GeneID" id="80905228"/>
<feature type="repeat" description="ANK" evidence="6">
    <location>
        <begin position="1101"/>
        <end position="1133"/>
    </location>
</feature>
<dbReference type="Proteomes" id="UP001140513">
    <property type="component" value="Unassembled WGS sequence"/>
</dbReference>
<evidence type="ECO:0000256" key="7">
    <source>
        <dbReference type="SAM" id="MobiDB-lite"/>
    </source>
</evidence>
<dbReference type="InterPro" id="IPR002110">
    <property type="entry name" value="Ankyrin_rpt"/>
</dbReference>
<proteinExistence type="predicted"/>
<dbReference type="PANTHER" id="PTHR24198:SF165">
    <property type="entry name" value="ANKYRIN REPEAT-CONTAINING PROTEIN-RELATED"/>
    <property type="match status" value="1"/>
</dbReference>
<name>A0A9W9CGX4_9PLEO</name>
<reference evidence="8" key="1">
    <citation type="submission" date="2022-10" db="EMBL/GenBank/DDBJ databases">
        <title>Tapping the CABI collections for fungal endophytes: first genome assemblies for Collariella, Neodidymelliopsis, Ascochyta clinopodiicola, Didymella pomorum, Didymosphaeria variabile, Neocosmospora piperis and Neocucurbitaria cava.</title>
        <authorList>
            <person name="Hill R."/>
        </authorList>
    </citation>
    <scope>NUCLEOTIDE SEQUENCE</scope>
    <source>
        <strain evidence="8">IMI 356815</strain>
    </source>
</reference>
<evidence type="ECO:0000256" key="6">
    <source>
        <dbReference type="PROSITE-ProRule" id="PRU00023"/>
    </source>
</evidence>
<dbReference type="CDD" id="cd02249">
    <property type="entry name" value="ZZ"/>
    <property type="match status" value="1"/>
</dbReference>
<evidence type="ECO:0000256" key="1">
    <source>
        <dbReference type="ARBA" id="ARBA00022723"/>
    </source>
</evidence>
<keyword evidence="9" id="KW-1185">Reference proteome</keyword>
<evidence type="ECO:0000256" key="5">
    <source>
        <dbReference type="ARBA" id="ARBA00023043"/>
    </source>
</evidence>
<organism evidence="8 9">
    <name type="scientific">Didymosphaeria variabile</name>
    <dbReference type="NCBI Taxonomy" id="1932322"/>
    <lineage>
        <taxon>Eukaryota</taxon>
        <taxon>Fungi</taxon>
        <taxon>Dikarya</taxon>
        <taxon>Ascomycota</taxon>
        <taxon>Pezizomycotina</taxon>
        <taxon>Dothideomycetes</taxon>
        <taxon>Pleosporomycetidae</taxon>
        <taxon>Pleosporales</taxon>
        <taxon>Massarineae</taxon>
        <taxon>Didymosphaeriaceae</taxon>
        <taxon>Didymosphaeria</taxon>
    </lineage>
</organism>
<dbReference type="SMART" id="SM00248">
    <property type="entry name" value="ANK"/>
    <property type="match status" value="16"/>
</dbReference>
<feature type="repeat" description="ANK" evidence="6">
    <location>
        <begin position="1245"/>
        <end position="1274"/>
    </location>
</feature>
<feature type="region of interest" description="Disordered" evidence="7">
    <location>
        <begin position="165"/>
        <end position="207"/>
    </location>
</feature>
<evidence type="ECO:0000256" key="3">
    <source>
        <dbReference type="ARBA" id="ARBA00022771"/>
    </source>
</evidence>
<evidence type="ECO:0000256" key="2">
    <source>
        <dbReference type="ARBA" id="ARBA00022737"/>
    </source>
</evidence>
<dbReference type="SUPFAM" id="SSF57850">
    <property type="entry name" value="RING/U-box"/>
    <property type="match status" value="1"/>
</dbReference>
<feature type="compositionally biased region" description="Acidic residues" evidence="7">
    <location>
        <begin position="1491"/>
        <end position="1500"/>
    </location>
</feature>
<comment type="caution">
    <text evidence="8">The sequence shown here is derived from an EMBL/GenBank/DDBJ whole genome shotgun (WGS) entry which is preliminary data.</text>
</comment>
<dbReference type="GO" id="GO:0008270">
    <property type="term" value="F:zinc ion binding"/>
    <property type="evidence" value="ECO:0007669"/>
    <property type="project" value="UniProtKB-KW"/>
</dbReference>
<evidence type="ECO:0000256" key="4">
    <source>
        <dbReference type="ARBA" id="ARBA00022833"/>
    </source>
</evidence>
<dbReference type="InterPro" id="IPR043145">
    <property type="entry name" value="Znf_ZZ_sf"/>
</dbReference>
<dbReference type="OrthoDB" id="3673852at2759"/>
<dbReference type="SUPFAM" id="SSF48403">
    <property type="entry name" value="Ankyrin repeat"/>
    <property type="match status" value="3"/>
</dbReference>
<accession>A0A9W9CGX4</accession>
<feature type="repeat" description="ANK" evidence="6">
    <location>
        <begin position="935"/>
        <end position="967"/>
    </location>
</feature>
<evidence type="ECO:0008006" key="10">
    <source>
        <dbReference type="Google" id="ProtNLM"/>
    </source>
</evidence>
<evidence type="ECO:0000313" key="9">
    <source>
        <dbReference type="Proteomes" id="UP001140513"/>
    </source>
</evidence>
<dbReference type="Gene3D" id="1.25.40.20">
    <property type="entry name" value="Ankyrin repeat-containing domain"/>
    <property type="match status" value="4"/>
</dbReference>